<evidence type="ECO:0000313" key="1">
    <source>
        <dbReference type="EMBL" id="KAG6527220.1"/>
    </source>
</evidence>
<dbReference type="Gene3D" id="1.10.8.60">
    <property type="match status" value="1"/>
</dbReference>
<organism evidence="1 2">
    <name type="scientific">Zingiber officinale</name>
    <name type="common">Ginger</name>
    <name type="synonym">Amomum zingiber</name>
    <dbReference type="NCBI Taxonomy" id="94328"/>
    <lineage>
        <taxon>Eukaryota</taxon>
        <taxon>Viridiplantae</taxon>
        <taxon>Streptophyta</taxon>
        <taxon>Embryophyta</taxon>
        <taxon>Tracheophyta</taxon>
        <taxon>Spermatophyta</taxon>
        <taxon>Magnoliopsida</taxon>
        <taxon>Liliopsida</taxon>
        <taxon>Zingiberales</taxon>
        <taxon>Zingiberaceae</taxon>
        <taxon>Zingiber</taxon>
    </lineage>
</organism>
<name>A0A8J5HMR8_ZINOF</name>
<dbReference type="AlphaFoldDB" id="A0A8J5HMR8"/>
<evidence type="ECO:0000313" key="2">
    <source>
        <dbReference type="Proteomes" id="UP000734854"/>
    </source>
</evidence>
<dbReference type="GO" id="GO:0051013">
    <property type="term" value="P:microtubule severing"/>
    <property type="evidence" value="ECO:0007669"/>
    <property type="project" value="TreeGrafter"/>
</dbReference>
<gene>
    <name evidence="1" type="ORF">ZIOFF_009315</name>
</gene>
<dbReference type="EMBL" id="JACMSC010000003">
    <property type="protein sequence ID" value="KAG6527220.1"/>
    <property type="molecule type" value="Genomic_DNA"/>
</dbReference>
<dbReference type="SUPFAM" id="SSF52540">
    <property type="entry name" value="P-loop containing nucleoside triphosphate hydrolases"/>
    <property type="match status" value="1"/>
</dbReference>
<dbReference type="InterPro" id="IPR050304">
    <property type="entry name" value="MT-severing_AAA_ATPase"/>
</dbReference>
<sequence length="87" mass="10139">MESKENLMVLAATNFPWEWDIDEEALWRRLEKRIYIPLPNFESRKELIKINPRTVEVAAYVDIDEVARRTEGYGGDDLTIVGRDASL</sequence>
<dbReference type="Gene3D" id="3.40.50.300">
    <property type="entry name" value="P-loop containing nucleotide triphosphate hydrolases"/>
    <property type="match status" value="1"/>
</dbReference>
<reference evidence="1 2" key="1">
    <citation type="submission" date="2020-08" db="EMBL/GenBank/DDBJ databases">
        <title>Plant Genome Project.</title>
        <authorList>
            <person name="Zhang R.-G."/>
        </authorList>
    </citation>
    <scope>NUCLEOTIDE SEQUENCE [LARGE SCALE GENOMIC DNA]</scope>
    <source>
        <tissue evidence="1">Rhizome</tissue>
    </source>
</reference>
<dbReference type="PANTHER" id="PTHR23074">
    <property type="entry name" value="AAA DOMAIN-CONTAINING"/>
    <property type="match status" value="1"/>
</dbReference>
<dbReference type="GO" id="GO:0015630">
    <property type="term" value="C:microtubule cytoskeleton"/>
    <property type="evidence" value="ECO:0007669"/>
    <property type="project" value="TreeGrafter"/>
</dbReference>
<dbReference type="Proteomes" id="UP000734854">
    <property type="component" value="Unassembled WGS sequence"/>
</dbReference>
<keyword evidence="2" id="KW-1185">Reference proteome</keyword>
<protein>
    <submittedName>
        <fullName evidence="1">Uncharacterized protein</fullName>
    </submittedName>
</protein>
<accession>A0A8J5HMR8</accession>
<dbReference type="PANTHER" id="PTHR23074:SF19">
    <property type="entry name" value="KATANIN P60 ATPASE-CONTAINING SUBUNIT A1"/>
    <property type="match status" value="1"/>
</dbReference>
<comment type="caution">
    <text evidence="1">The sequence shown here is derived from an EMBL/GenBank/DDBJ whole genome shotgun (WGS) entry which is preliminary data.</text>
</comment>
<dbReference type="InterPro" id="IPR027417">
    <property type="entry name" value="P-loop_NTPase"/>
</dbReference>
<proteinExistence type="predicted"/>
<dbReference type="GO" id="GO:0016887">
    <property type="term" value="F:ATP hydrolysis activity"/>
    <property type="evidence" value="ECO:0007669"/>
    <property type="project" value="TreeGrafter"/>
</dbReference>